<feature type="transmembrane region" description="Helical" evidence="5">
    <location>
        <begin position="261"/>
        <end position="277"/>
    </location>
</feature>
<dbReference type="EMBL" id="JAGIKZ010000019">
    <property type="protein sequence ID" value="MBP2242356.1"/>
    <property type="molecule type" value="Genomic_DNA"/>
</dbReference>
<protein>
    <recommendedName>
        <fullName evidence="6">O-antigen ligase-related domain-containing protein</fullName>
    </recommendedName>
</protein>
<sequence>MSKFDELFGERIEKNAQNSSNIVKVETESETEIRKIDRILTIGLLLIILIVPLVVRVHFSEFISPQITGTDMDSGPKSDIFTFYKFVILLIGTLILSLIFLYKVFFAGYTIPKSKLNIVTGLFAVMILLSAIFAPNKTLALFGMFNRHEGTLTYLCYIALFFIASNIKFTNKQLRWFIYILYPFVIINALLGLLSFFGFDILKYEFGKAILYSGLPEGSSLQEGSKFIATINHGNYVSGIAAVLIVLFLTSALLDEKLLRTQINLLFALITFALMLSSLSSSGFVTLLSIIPFIVLLIIKASNKKKFVLTGLTFLILSTGIFTIMSSHNSKVWDETFGIILSNNPFNQEDNKEMGSNFSLAHNVFAAEELEYNFPKLPESGVGAGSGRLYIWGETWELIKERPLLGYGLDTLPYHFPQNDPGKHSNIETYNVVVDKPHNMYVGVVYGSGIIAILVMLILIFNIFIKTVINLWKKQNKILAALFISTVAYVLQALFNDSLIGVTVIFWISLGVLLSVDNNTLEID</sequence>
<feature type="transmembrane region" description="Helical" evidence="5">
    <location>
        <begin position="80"/>
        <end position="102"/>
    </location>
</feature>
<evidence type="ECO:0000256" key="1">
    <source>
        <dbReference type="ARBA" id="ARBA00004141"/>
    </source>
</evidence>
<evidence type="ECO:0000259" key="6">
    <source>
        <dbReference type="Pfam" id="PF04932"/>
    </source>
</evidence>
<dbReference type="PANTHER" id="PTHR37422">
    <property type="entry name" value="TEICHURONIC ACID BIOSYNTHESIS PROTEIN TUAE"/>
    <property type="match status" value="1"/>
</dbReference>
<feature type="transmembrane region" description="Helical" evidence="5">
    <location>
        <begin position="477"/>
        <end position="494"/>
    </location>
</feature>
<dbReference type="PANTHER" id="PTHR37422:SF13">
    <property type="entry name" value="LIPOPOLYSACCHARIDE BIOSYNTHESIS PROTEIN PA4999-RELATED"/>
    <property type="match status" value="1"/>
</dbReference>
<feature type="transmembrane region" description="Helical" evidence="5">
    <location>
        <begin position="283"/>
        <end position="300"/>
    </location>
</feature>
<comment type="subcellular location">
    <subcellularLocation>
        <location evidence="1">Membrane</location>
        <topology evidence="1">Multi-pass membrane protein</topology>
    </subcellularLocation>
</comment>
<feature type="transmembrane region" description="Helical" evidence="5">
    <location>
        <begin position="500"/>
        <end position="516"/>
    </location>
</feature>
<evidence type="ECO:0000256" key="4">
    <source>
        <dbReference type="ARBA" id="ARBA00023136"/>
    </source>
</evidence>
<dbReference type="Proteomes" id="UP001519293">
    <property type="component" value="Unassembled WGS sequence"/>
</dbReference>
<name>A0ABS4RHJ6_9BACI</name>
<evidence type="ECO:0000313" key="7">
    <source>
        <dbReference type="EMBL" id="MBP2242356.1"/>
    </source>
</evidence>
<organism evidence="7 8">
    <name type="scientific">Cytobacillus eiseniae</name>
    <dbReference type="NCBI Taxonomy" id="762947"/>
    <lineage>
        <taxon>Bacteria</taxon>
        <taxon>Bacillati</taxon>
        <taxon>Bacillota</taxon>
        <taxon>Bacilli</taxon>
        <taxon>Bacillales</taxon>
        <taxon>Bacillaceae</taxon>
        <taxon>Cytobacillus</taxon>
    </lineage>
</organism>
<keyword evidence="8" id="KW-1185">Reference proteome</keyword>
<keyword evidence="4 5" id="KW-0472">Membrane</keyword>
<feature type="domain" description="O-antigen ligase-related" evidence="6">
    <location>
        <begin position="267"/>
        <end position="456"/>
    </location>
</feature>
<dbReference type="RefSeq" id="WP_066398093.1">
    <property type="nucleotide sequence ID" value="NZ_JAGIKZ010000019.1"/>
</dbReference>
<reference evidence="7 8" key="1">
    <citation type="submission" date="2021-03" db="EMBL/GenBank/DDBJ databases">
        <title>Genomic Encyclopedia of Type Strains, Phase IV (KMG-IV): sequencing the most valuable type-strain genomes for metagenomic binning, comparative biology and taxonomic classification.</title>
        <authorList>
            <person name="Goeker M."/>
        </authorList>
    </citation>
    <scope>NUCLEOTIDE SEQUENCE [LARGE SCALE GENOMIC DNA]</scope>
    <source>
        <strain evidence="7 8">DSM 26675</strain>
    </source>
</reference>
<feature type="transmembrane region" description="Helical" evidence="5">
    <location>
        <begin position="307"/>
        <end position="325"/>
    </location>
</feature>
<feature type="transmembrane region" description="Helical" evidence="5">
    <location>
        <begin position="114"/>
        <end position="132"/>
    </location>
</feature>
<feature type="transmembrane region" description="Helical" evidence="5">
    <location>
        <begin position="176"/>
        <end position="199"/>
    </location>
</feature>
<comment type="caution">
    <text evidence="7">The sequence shown here is derived from an EMBL/GenBank/DDBJ whole genome shotgun (WGS) entry which is preliminary data.</text>
</comment>
<evidence type="ECO:0000313" key="8">
    <source>
        <dbReference type="Proteomes" id="UP001519293"/>
    </source>
</evidence>
<dbReference type="InterPro" id="IPR051533">
    <property type="entry name" value="WaaL-like"/>
</dbReference>
<evidence type="ECO:0000256" key="2">
    <source>
        <dbReference type="ARBA" id="ARBA00022692"/>
    </source>
</evidence>
<keyword evidence="3 5" id="KW-1133">Transmembrane helix</keyword>
<proteinExistence type="predicted"/>
<feature type="transmembrane region" description="Helical" evidence="5">
    <location>
        <begin position="39"/>
        <end position="60"/>
    </location>
</feature>
<dbReference type="InterPro" id="IPR007016">
    <property type="entry name" value="O-antigen_ligase-rel_domated"/>
</dbReference>
<feature type="transmembrane region" description="Helical" evidence="5">
    <location>
        <begin position="440"/>
        <end position="465"/>
    </location>
</feature>
<evidence type="ECO:0000256" key="3">
    <source>
        <dbReference type="ARBA" id="ARBA00022989"/>
    </source>
</evidence>
<dbReference type="Pfam" id="PF04932">
    <property type="entry name" value="Wzy_C"/>
    <property type="match status" value="1"/>
</dbReference>
<gene>
    <name evidence="7" type="ORF">J2Z40_002930</name>
</gene>
<feature type="transmembrane region" description="Helical" evidence="5">
    <location>
        <begin position="236"/>
        <end position="254"/>
    </location>
</feature>
<accession>A0ABS4RHJ6</accession>
<evidence type="ECO:0000256" key="5">
    <source>
        <dbReference type="SAM" id="Phobius"/>
    </source>
</evidence>
<keyword evidence="2 5" id="KW-0812">Transmembrane</keyword>
<feature type="transmembrane region" description="Helical" evidence="5">
    <location>
        <begin position="152"/>
        <end position="169"/>
    </location>
</feature>